<evidence type="ECO:0000259" key="3">
    <source>
        <dbReference type="Pfam" id="PF20163"/>
    </source>
</evidence>
<dbReference type="STRING" id="665912.M2S321"/>
<gene>
    <name evidence="4" type="ORF">COCSADRAFT_173905</name>
</gene>
<dbReference type="GeneID" id="19132885"/>
<dbReference type="AlphaFoldDB" id="M2S321"/>
<dbReference type="OrthoDB" id="5429634at2759"/>
<dbReference type="Pfam" id="PF20163">
    <property type="entry name" value="DUF6536"/>
    <property type="match status" value="1"/>
</dbReference>
<dbReference type="PANTHER" id="PTHR35395:SF1">
    <property type="entry name" value="DUF6536 DOMAIN-CONTAINING PROTEIN"/>
    <property type="match status" value="1"/>
</dbReference>
<feature type="transmembrane region" description="Helical" evidence="1">
    <location>
        <begin position="293"/>
        <end position="311"/>
    </location>
</feature>
<dbReference type="Proteomes" id="UP000016934">
    <property type="component" value="Unassembled WGS sequence"/>
</dbReference>
<accession>M2S321</accession>
<feature type="transmembrane region" description="Helical" evidence="1">
    <location>
        <begin position="63"/>
        <end position="84"/>
    </location>
</feature>
<evidence type="ECO:0000256" key="1">
    <source>
        <dbReference type="SAM" id="Phobius"/>
    </source>
</evidence>
<proteinExistence type="predicted"/>
<feature type="chain" id="PRO_5004025163" description="DUF6536 domain-containing protein" evidence="2">
    <location>
        <begin position="29"/>
        <end position="530"/>
    </location>
</feature>
<protein>
    <recommendedName>
        <fullName evidence="3">DUF6536 domain-containing protein</fullName>
    </recommendedName>
</protein>
<dbReference type="eggNOG" id="ENOG502RYAY">
    <property type="taxonomic scope" value="Eukaryota"/>
</dbReference>
<feature type="transmembrane region" description="Helical" evidence="1">
    <location>
        <begin position="433"/>
        <end position="454"/>
    </location>
</feature>
<sequence>MNIWVHLAISIVSTLLLSASNYLVQVLAAPNREEIDRAHTHRQWLHITIPNVRKLRYIRSGRAIIYSFLFLSPVLLHLFFNLVVFTNLPANEYFVVTTTAGCINGGKNNFENFRGIEGDGNRTRLPGLESYRINLTDTITIRNGSIIRKYQNASVEECFNKYNSHYVSDVGNVYLVQDQPAVVRNSTGWLLFRHKGGAFEWVHADAENEFDLPRDRAKWKPYGGELEYCLIGRVGEVGKLEFSFCITIIIISANLAKIVCITFTAFKFRDHTALVTIGDAIASFLDSPDLTTHGRYTTVVFLGSFVIKGAMEGMLTNPKKLWQTGMGDIQGNNLLNMLLSLLGGVFFSNTPQVLLSYIYLAFNALYSKMFVVAEWASYSVERKPLRVTSPTGQQRSTYWLGIPFRYAVPVTVLSGLFHWLASQSLFKISTCGYPLVAIIATFVVVSIIAGGGIISGNFTLPSGMPLVGSNSAAISAACHPPSGDIYASQLPIQWGAVTHFGEMDGGGEEFGHCCFTSLPVESPVDGHLYK</sequence>
<name>M2S321_COCSN</name>
<dbReference type="HOGENOM" id="CLU_010112_0_1_1"/>
<keyword evidence="2" id="KW-0732">Signal</keyword>
<feature type="transmembrane region" description="Helical" evidence="1">
    <location>
        <begin position="397"/>
        <end position="421"/>
    </location>
</feature>
<dbReference type="PANTHER" id="PTHR35395">
    <property type="entry name" value="DUF6536 DOMAIN-CONTAINING PROTEIN"/>
    <property type="match status" value="1"/>
</dbReference>
<dbReference type="EMBL" id="KB445648">
    <property type="protein sequence ID" value="EMD61578.1"/>
    <property type="molecule type" value="Genomic_DNA"/>
</dbReference>
<dbReference type="RefSeq" id="XP_007702888.1">
    <property type="nucleotide sequence ID" value="XM_007704698.1"/>
</dbReference>
<evidence type="ECO:0000256" key="2">
    <source>
        <dbReference type="SAM" id="SignalP"/>
    </source>
</evidence>
<organism evidence="4 5">
    <name type="scientific">Cochliobolus sativus (strain ND90Pr / ATCC 201652)</name>
    <name type="common">Common root rot and spot blotch fungus</name>
    <name type="synonym">Bipolaris sorokiniana</name>
    <dbReference type="NCBI Taxonomy" id="665912"/>
    <lineage>
        <taxon>Eukaryota</taxon>
        <taxon>Fungi</taxon>
        <taxon>Dikarya</taxon>
        <taxon>Ascomycota</taxon>
        <taxon>Pezizomycotina</taxon>
        <taxon>Dothideomycetes</taxon>
        <taxon>Pleosporomycetidae</taxon>
        <taxon>Pleosporales</taxon>
        <taxon>Pleosporineae</taxon>
        <taxon>Pleosporaceae</taxon>
        <taxon>Bipolaris</taxon>
    </lineage>
</organism>
<evidence type="ECO:0000313" key="4">
    <source>
        <dbReference type="EMBL" id="EMD61578.1"/>
    </source>
</evidence>
<evidence type="ECO:0000313" key="5">
    <source>
        <dbReference type="Proteomes" id="UP000016934"/>
    </source>
</evidence>
<dbReference type="InterPro" id="IPR046623">
    <property type="entry name" value="DUF6536"/>
</dbReference>
<feature type="signal peptide" evidence="2">
    <location>
        <begin position="1"/>
        <end position="28"/>
    </location>
</feature>
<feature type="domain" description="DUF6536" evidence="3">
    <location>
        <begin position="1"/>
        <end position="100"/>
    </location>
</feature>
<keyword evidence="5" id="KW-1185">Reference proteome</keyword>
<reference evidence="4 5" key="1">
    <citation type="journal article" date="2012" name="PLoS Pathog.">
        <title>Diverse lifestyles and strategies of plant pathogenesis encoded in the genomes of eighteen Dothideomycetes fungi.</title>
        <authorList>
            <person name="Ohm R.A."/>
            <person name="Feau N."/>
            <person name="Henrissat B."/>
            <person name="Schoch C.L."/>
            <person name="Horwitz B.A."/>
            <person name="Barry K.W."/>
            <person name="Condon B.J."/>
            <person name="Copeland A.C."/>
            <person name="Dhillon B."/>
            <person name="Glaser F."/>
            <person name="Hesse C.N."/>
            <person name="Kosti I."/>
            <person name="LaButti K."/>
            <person name="Lindquist E.A."/>
            <person name="Lucas S."/>
            <person name="Salamov A.A."/>
            <person name="Bradshaw R.E."/>
            <person name="Ciuffetti L."/>
            <person name="Hamelin R.C."/>
            <person name="Kema G.H.J."/>
            <person name="Lawrence C."/>
            <person name="Scott J.A."/>
            <person name="Spatafora J.W."/>
            <person name="Turgeon B.G."/>
            <person name="de Wit P.J.G.M."/>
            <person name="Zhong S."/>
            <person name="Goodwin S.B."/>
            <person name="Grigoriev I.V."/>
        </authorList>
    </citation>
    <scope>NUCLEOTIDE SEQUENCE [LARGE SCALE GENOMIC DNA]</scope>
    <source>
        <strain evidence="5">ND90Pr / ATCC 201652</strain>
    </source>
</reference>
<keyword evidence="1" id="KW-1133">Transmembrane helix</keyword>
<feature type="transmembrane region" description="Helical" evidence="1">
    <location>
        <begin position="242"/>
        <end position="266"/>
    </location>
</feature>
<keyword evidence="1" id="KW-0472">Membrane</keyword>
<dbReference type="OMA" id="VIICNAI"/>
<reference evidence="5" key="2">
    <citation type="journal article" date="2013" name="PLoS Genet.">
        <title>Comparative genome structure, secondary metabolite, and effector coding capacity across Cochliobolus pathogens.</title>
        <authorList>
            <person name="Condon B.J."/>
            <person name="Leng Y."/>
            <person name="Wu D."/>
            <person name="Bushley K.E."/>
            <person name="Ohm R.A."/>
            <person name="Otillar R."/>
            <person name="Martin J."/>
            <person name="Schackwitz W."/>
            <person name="Grimwood J."/>
            <person name="MohdZainudin N."/>
            <person name="Xue C."/>
            <person name="Wang R."/>
            <person name="Manning V.A."/>
            <person name="Dhillon B."/>
            <person name="Tu Z.J."/>
            <person name="Steffenson B.J."/>
            <person name="Salamov A."/>
            <person name="Sun H."/>
            <person name="Lowry S."/>
            <person name="LaButti K."/>
            <person name="Han J."/>
            <person name="Copeland A."/>
            <person name="Lindquist E."/>
            <person name="Barry K."/>
            <person name="Schmutz J."/>
            <person name="Baker S.E."/>
            <person name="Ciuffetti L.M."/>
            <person name="Grigoriev I.V."/>
            <person name="Zhong S."/>
            <person name="Turgeon B.G."/>
        </authorList>
    </citation>
    <scope>NUCLEOTIDE SEQUENCE [LARGE SCALE GENOMIC DNA]</scope>
    <source>
        <strain evidence="5">ND90Pr / ATCC 201652</strain>
    </source>
</reference>
<dbReference type="KEGG" id="bsc:COCSADRAFT_173905"/>
<keyword evidence="1" id="KW-0812">Transmembrane</keyword>